<dbReference type="Gene3D" id="1.10.10.10">
    <property type="entry name" value="Winged helix-like DNA-binding domain superfamily/Winged helix DNA-binding domain"/>
    <property type="match status" value="1"/>
</dbReference>
<reference evidence="2 3" key="1">
    <citation type="submission" date="2015-07" db="EMBL/GenBank/DDBJ databases">
        <title>The draft genome sequence of Leadbetterella sp. JN14-9.</title>
        <authorList>
            <person name="Liu Y."/>
            <person name="Du J."/>
            <person name="Shao Z."/>
        </authorList>
    </citation>
    <scope>NUCLEOTIDE SEQUENCE [LARGE SCALE GENOMIC DNA]</scope>
    <source>
        <strain evidence="2 3">JN14-9</strain>
    </source>
</reference>
<dbReference type="AlphaFoldDB" id="A0A0P7C172"/>
<dbReference type="SUPFAM" id="SSF46785">
    <property type="entry name" value="Winged helix' DNA-binding domain"/>
    <property type="match status" value="1"/>
</dbReference>
<protein>
    <recommendedName>
        <fullName evidence="1">HTH lysR-type domain-containing protein</fullName>
    </recommendedName>
</protein>
<dbReference type="EMBL" id="LGTQ01000006">
    <property type="protein sequence ID" value="KPM48360.1"/>
    <property type="molecule type" value="Genomic_DNA"/>
</dbReference>
<name>A0A0P7C172_9BACT</name>
<proteinExistence type="predicted"/>
<evidence type="ECO:0000313" key="2">
    <source>
        <dbReference type="EMBL" id="KPM48360.1"/>
    </source>
</evidence>
<dbReference type="OrthoDB" id="9805928at2"/>
<dbReference type="Pfam" id="PF00126">
    <property type="entry name" value="HTH_1"/>
    <property type="match status" value="1"/>
</dbReference>
<sequence length="119" mass="13361">MPNKLKEVLKPNLKPEAWLTIRIGTSEGRFLGPGRVELLERIAETGSINKAAQSMKMSYKKAWEMIHDMNEQCKEPLVISKSGGEDGGGTQVTEQGLLLIKEYKKLVEEIQSFAESKLR</sequence>
<dbReference type="InterPro" id="IPR036388">
    <property type="entry name" value="WH-like_DNA-bd_sf"/>
</dbReference>
<dbReference type="InterPro" id="IPR000847">
    <property type="entry name" value="LysR_HTH_N"/>
</dbReference>
<dbReference type="PANTHER" id="PTHR30432:SF1">
    <property type="entry name" value="DNA-BINDING TRANSCRIPTIONAL DUAL REGULATOR MODE"/>
    <property type="match status" value="1"/>
</dbReference>
<dbReference type="RefSeq" id="WP_055145758.1">
    <property type="nucleotide sequence ID" value="NZ_JXSZ01000006.1"/>
</dbReference>
<gene>
    <name evidence="2" type="ORF">AFM12_06850</name>
</gene>
<dbReference type="Proteomes" id="UP000050454">
    <property type="component" value="Unassembled WGS sequence"/>
</dbReference>
<dbReference type="InterPro" id="IPR036390">
    <property type="entry name" value="WH_DNA-bd_sf"/>
</dbReference>
<organism evidence="2 3">
    <name type="scientific">Jiulongibacter sediminis</name>
    <dbReference type="NCBI Taxonomy" id="1605367"/>
    <lineage>
        <taxon>Bacteria</taxon>
        <taxon>Pseudomonadati</taxon>
        <taxon>Bacteroidota</taxon>
        <taxon>Cytophagia</taxon>
        <taxon>Cytophagales</taxon>
        <taxon>Leadbetterellaceae</taxon>
        <taxon>Jiulongibacter</taxon>
    </lineage>
</organism>
<evidence type="ECO:0000259" key="1">
    <source>
        <dbReference type="Pfam" id="PF00126"/>
    </source>
</evidence>
<evidence type="ECO:0000313" key="3">
    <source>
        <dbReference type="Proteomes" id="UP000050454"/>
    </source>
</evidence>
<dbReference type="InterPro" id="IPR051815">
    <property type="entry name" value="Molybdate_resp_trans_reg"/>
</dbReference>
<dbReference type="PANTHER" id="PTHR30432">
    <property type="entry name" value="TRANSCRIPTIONAL REGULATOR MODE"/>
    <property type="match status" value="1"/>
</dbReference>
<dbReference type="STRING" id="1605367.AFM12_06850"/>
<feature type="domain" description="HTH lysR-type" evidence="1">
    <location>
        <begin position="36"/>
        <end position="96"/>
    </location>
</feature>
<comment type="caution">
    <text evidence="2">The sequence shown here is derived from an EMBL/GenBank/DDBJ whole genome shotgun (WGS) entry which is preliminary data.</text>
</comment>
<dbReference type="GO" id="GO:0003700">
    <property type="term" value="F:DNA-binding transcription factor activity"/>
    <property type="evidence" value="ECO:0007669"/>
    <property type="project" value="InterPro"/>
</dbReference>
<accession>A0A0P7C172</accession>
<keyword evidence="3" id="KW-1185">Reference proteome</keyword>